<dbReference type="CDD" id="cd00616">
    <property type="entry name" value="AHBA_syn"/>
    <property type="match status" value="1"/>
</dbReference>
<dbReference type="GO" id="GO:0030170">
    <property type="term" value="F:pyridoxal phosphate binding"/>
    <property type="evidence" value="ECO:0007669"/>
    <property type="project" value="TreeGrafter"/>
</dbReference>
<feature type="active site" description="Proton acceptor" evidence="1">
    <location>
        <position position="185"/>
    </location>
</feature>
<dbReference type="PANTHER" id="PTHR30244:SF34">
    <property type="entry name" value="DTDP-4-AMINO-4,6-DIDEOXYGALACTOSE TRANSAMINASE"/>
    <property type="match status" value="1"/>
</dbReference>
<dbReference type="GO" id="GO:0000271">
    <property type="term" value="P:polysaccharide biosynthetic process"/>
    <property type="evidence" value="ECO:0007669"/>
    <property type="project" value="TreeGrafter"/>
</dbReference>
<protein>
    <submittedName>
        <fullName evidence="4">Uncharacterized protein</fullName>
    </submittedName>
</protein>
<name>A0A0G0UVF4_9BACT</name>
<feature type="modified residue" description="N6-(pyridoxal phosphate)lysine" evidence="2">
    <location>
        <position position="185"/>
    </location>
</feature>
<evidence type="ECO:0000256" key="2">
    <source>
        <dbReference type="PIRSR" id="PIRSR000390-2"/>
    </source>
</evidence>
<dbReference type="Proteomes" id="UP000034676">
    <property type="component" value="Unassembled WGS sequence"/>
</dbReference>
<reference evidence="4 5" key="1">
    <citation type="journal article" date="2015" name="Nature">
        <title>rRNA introns, odd ribosomes, and small enigmatic genomes across a large radiation of phyla.</title>
        <authorList>
            <person name="Brown C.T."/>
            <person name="Hug L.A."/>
            <person name="Thomas B.C."/>
            <person name="Sharon I."/>
            <person name="Castelle C.J."/>
            <person name="Singh A."/>
            <person name="Wilkins M.J."/>
            <person name="Williams K.H."/>
            <person name="Banfield J.F."/>
        </authorList>
    </citation>
    <scope>NUCLEOTIDE SEQUENCE [LARGE SCALE GENOMIC DNA]</scope>
</reference>
<dbReference type="EMBL" id="LCAO01000010">
    <property type="protein sequence ID" value="KKR91526.1"/>
    <property type="molecule type" value="Genomic_DNA"/>
</dbReference>
<dbReference type="InterPro" id="IPR000653">
    <property type="entry name" value="DegT/StrS_aminotransferase"/>
</dbReference>
<gene>
    <name evidence="4" type="ORF">UU42_C0010G0021</name>
</gene>
<comment type="similarity">
    <text evidence="3">Belongs to the DegT/DnrJ/EryC1 family.</text>
</comment>
<dbReference type="PANTHER" id="PTHR30244">
    <property type="entry name" value="TRANSAMINASE"/>
    <property type="match status" value="1"/>
</dbReference>
<dbReference type="AlphaFoldDB" id="A0A0G0UVF4"/>
<dbReference type="InterPro" id="IPR015424">
    <property type="entry name" value="PyrdxlP-dep_Trfase"/>
</dbReference>
<dbReference type="Pfam" id="PF01041">
    <property type="entry name" value="DegT_DnrJ_EryC1"/>
    <property type="match status" value="1"/>
</dbReference>
<evidence type="ECO:0000256" key="3">
    <source>
        <dbReference type="RuleBase" id="RU004508"/>
    </source>
</evidence>
<dbReference type="GO" id="GO:0008483">
    <property type="term" value="F:transaminase activity"/>
    <property type="evidence" value="ECO:0007669"/>
    <property type="project" value="TreeGrafter"/>
</dbReference>
<evidence type="ECO:0000313" key="5">
    <source>
        <dbReference type="Proteomes" id="UP000034676"/>
    </source>
</evidence>
<organism evidence="4 5">
    <name type="scientific">Candidatus Woesebacteria bacterium GW2011_GWA1_41_13b</name>
    <dbReference type="NCBI Taxonomy" id="1618555"/>
    <lineage>
        <taxon>Bacteria</taxon>
        <taxon>Candidatus Woeseibacteriota</taxon>
    </lineage>
</organism>
<comment type="caution">
    <text evidence="4">The sequence shown here is derived from an EMBL/GenBank/DDBJ whole genome shotgun (WGS) entry which is preliminary data.</text>
</comment>
<keyword evidence="2 3" id="KW-0663">Pyridoxal phosphate</keyword>
<dbReference type="Gene3D" id="3.40.640.10">
    <property type="entry name" value="Type I PLP-dependent aspartate aminotransferase-like (Major domain)"/>
    <property type="match status" value="1"/>
</dbReference>
<proteinExistence type="inferred from homology"/>
<dbReference type="InterPro" id="IPR015421">
    <property type="entry name" value="PyrdxlP-dep_Trfase_major"/>
</dbReference>
<sequence>MRATKFIPTNEPVLDGKEKQYALDCFKRNWISAGGYYTEQLEKKFARYEGVEYAVTCSNGTAAIHLALAALGIGPGDEVIIPDFTIICSASMTILAGAKPVLVDVDRYWCIDPEKIEEKITSRTKAIMPVHMYGNPANMEPILRLAKKHNLYVIEDACAAHGAMVGKHKVGSMGHINCFSFYASKNMTSGEGGMVVTNDKKLAERARMLKSQAFEKPRFIHRMLGFNYRMTDLQSAIGLAQLEHLPKKVARRRKVAAIYTKLLQGSSDFELPSDPPWGKSTFWMYSLLVKQTFGRTRDEILDTLPSKGVGCERFYTSMSQQPVFIKGGDARYPDVRGRYPVSHDIAPRGFYIPSGLGLTLAQQGYVVKSLLSLKK</sequence>
<accession>A0A0G0UVF4</accession>
<dbReference type="PATRIC" id="fig|1618555.3.peg.662"/>
<evidence type="ECO:0000256" key="1">
    <source>
        <dbReference type="PIRSR" id="PIRSR000390-1"/>
    </source>
</evidence>
<dbReference type="PIRSF" id="PIRSF000390">
    <property type="entry name" value="PLP_StrS"/>
    <property type="match status" value="1"/>
</dbReference>
<evidence type="ECO:0000313" key="4">
    <source>
        <dbReference type="EMBL" id="KKR91526.1"/>
    </source>
</evidence>
<dbReference type="Gene3D" id="3.90.1150.10">
    <property type="entry name" value="Aspartate Aminotransferase, domain 1"/>
    <property type="match status" value="1"/>
</dbReference>
<dbReference type="SUPFAM" id="SSF53383">
    <property type="entry name" value="PLP-dependent transferases"/>
    <property type="match status" value="1"/>
</dbReference>
<dbReference type="InterPro" id="IPR015422">
    <property type="entry name" value="PyrdxlP-dep_Trfase_small"/>
</dbReference>